<dbReference type="AlphaFoldDB" id="A0A200PQZ6"/>
<gene>
    <name evidence="2" type="ORF">BVC80_9085g19</name>
</gene>
<dbReference type="STRING" id="56857.A0A200PQZ6"/>
<proteinExistence type="predicted"/>
<dbReference type="OrthoDB" id="185373at2759"/>
<dbReference type="EMBL" id="MVGT01004289">
    <property type="protein sequence ID" value="OVA00613.1"/>
    <property type="molecule type" value="Genomic_DNA"/>
</dbReference>
<dbReference type="InParanoid" id="A0A200PQZ6"/>
<evidence type="ECO:0008006" key="4">
    <source>
        <dbReference type="Google" id="ProtNLM"/>
    </source>
</evidence>
<comment type="caution">
    <text evidence="2">The sequence shown here is derived from an EMBL/GenBank/DDBJ whole genome shotgun (WGS) entry which is preliminary data.</text>
</comment>
<organism evidence="2 3">
    <name type="scientific">Macleaya cordata</name>
    <name type="common">Five-seeded plume-poppy</name>
    <name type="synonym">Bocconia cordata</name>
    <dbReference type="NCBI Taxonomy" id="56857"/>
    <lineage>
        <taxon>Eukaryota</taxon>
        <taxon>Viridiplantae</taxon>
        <taxon>Streptophyta</taxon>
        <taxon>Embryophyta</taxon>
        <taxon>Tracheophyta</taxon>
        <taxon>Spermatophyta</taxon>
        <taxon>Magnoliopsida</taxon>
        <taxon>Ranunculales</taxon>
        <taxon>Papaveraceae</taxon>
        <taxon>Papaveroideae</taxon>
        <taxon>Macleaya</taxon>
    </lineage>
</organism>
<evidence type="ECO:0000313" key="3">
    <source>
        <dbReference type="Proteomes" id="UP000195402"/>
    </source>
</evidence>
<evidence type="ECO:0000256" key="1">
    <source>
        <dbReference type="SAM" id="Phobius"/>
    </source>
</evidence>
<name>A0A200PQZ6_MACCD</name>
<keyword evidence="1" id="KW-1133">Transmembrane helix</keyword>
<protein>
    <recommendedName>
        <fullName evidence="4">Pentatricopeptide repeat</fullName>
    </recommendedName>
</protein>
<keyword evidence="1" id="KW-0812">Transmembrane</keyword>
<dbReference type="Proteomes" id="UP000195402">
    <property type="component" value="Unassembled WGS sequence"/>
</dbReference>
<reference evidence="2 3" key="1">
    <citation type="journal article" date="2017" name="Mol. Plant">
        <title>The Genome of Medicinal Plant Macleaya cordata Provides New Insights into Benzylisoquinoline Alkaloids Metabolism.</title>
        <authorList>
            <person name="Liu X."/>
            <person name="Liu Y."/>
            <person name="Huang P."/>
            <person name="Ma Y."/>
            <person name="Qing Z."/>
            <person name="Tang Q."/>
            <person name="Cao H."/>
            <person name="Cheng P."/>
            <person name="Zheng Y."/>
            <person name="Yuan Z."/>
            <person name="Zhou Y."/>
            <person name="Liu J."/>
            <person name="Tang Z."/>
            <person name="Zhuo Y."/>
            <person name="Zhang Y."/>
            <person name="Yu L."/>
            <person name="Huang J."/>
            <person name="Yang P."/>
            <person name="Peng Q."/>
            <person name="Zhang J."/>
            <person name="Jiang W."/>
            <person name="Zhang Z."/>
            <person name="Lin K."/>
            <person name="Ro D.K."/>
            <person name="Chen X."/>
            <person name="Xiong X."/>
            <person name="Shang Y."/>
            <person name="Huang S."/>
            <person name="Zeng J."/>
        </authorList>
    </citation>
    <scope>NUCLEOTIDE SEQUENCE [LARGE SCALE GENOMIC DNA]</scope>
    <source>
        <strain evidence="3">cv. BLH2017</strain>
        <tissue evidence="2">Root</tissue>
    </source>
</reference>
<keyword evidence="1" id="KW-0472">Membrane</keyword>
<sequence length="75" mass="8526">MARVLELEPMIFAGYVIGSSMYASNWLWGEAAKMRRLMKEKGVKLVFGYSLVHVDNNEVHTTEFNCAPSQDLTRS</sequence>
<feature type="transmembrane region" description="Helical" evidence="1">
    <location>
        <begin position="12"/>
        <end position="29"/>
    </location>
</feature>
<keyword evidence="3" id="KW-1185">Reference proteome</keyword>
<accession>A0A200PQZ6</accession>
<evidence type="ECO:0000313" key="2">
    <source>
        <dbReference type="EMBL" id="OVA00613.1"/>
    </source>
</evidence>